<sequence length="246" mass="27619">MAVVWRAGRDGVEYEVRRQGRTLRLYANGVQHSEFHPQRLVTGSVWDLLWLPVLLGEPDHLRRVLVLGLGGGSLIPPLRRLVDPLAMVAVELDPLHLEVAEQQFGVGEFGVETVCADAVEWVNAYDGPPFDLVVEDLFAPSNTNVTRAVPASKRWLQQLQALVSPRGMLVMNFGDWAEYRRSDATVKPKGWGSGFRLATPDCHNAVIVWTRQTTSSKALRRRVQADEELARELALGRLDYSIRQLF</sequence>
<protein>
    <recommendedName>
        <fullName evidence="4">Spermidine synthase</fullName>
    </recommendedName>
</protein>
<dbReference type="GO" id="GO:0006596">
    <property type="term" value="P:polyamine biosynthetic process"/>
    <property type="evidence" value="ECO:0007669"/>
    <property type="project" value="UniProtKB-KW"/>
</dbReference>
<dbReference type="OrthoDB" id="191025at2"/>
<dbReference type="KEGG" id="apac:S7S_11675"/>
<dbReference type="Gene3D" id="3.40.50.150">
    <property type="entry name" value="Vaccinia Virus protein VP39"/>
    <property type="match status" value="1"/>
</dbReference>
<dbReference type="Proteomes" id="UP000006764">
    <property type="component" value="Chromosome"/>
</dbReference>
<organism evidence="2 3">
    <name type="scientific">Isoalcanivorax pacificus W11-5</name>
    <dbReference type="NCBI Taxonomy" id="391936"/>
    <lineage>
        <taxon>Bacteria</taxon>
        <taxon>Pseudomonadati</taxon>
        <taxon>Pseudomonadota</taxon>
        <taxon>Gammaproteobacteria</taxon>
        <taxon>Oceanospirillales</taxon>
        <taxon>Alcanivoracaceae</taxon>
        <taxon>Isoalcanivorax</taxon>
    </lineage>
</organism>
<dbReference type="STRING" id="391936.S7S_11675"/>
<keyword evidence="1" id="KW-0620">Polyamine biosynthesis</keyword>
<dbReference type="AlphaFoldDB" id="A0A0B4XR84"/>
<dbReference type="HOGENOM" id="CLU_092438_0_0_6"/>
<dbReference type="SUPFAM" id="SSF53335">
    <property type="entry name" value="S-adenosyl-L-methionine-dependent methyltransferases"/>
    <property type="match status" value="1"/>
</dbReference>
<proteinExistence type="predicted"/>
<accession>A0A0B4XR84</accession>
<evidence type="ECO:0000313" key="2">
    <source>
        <dbReference type="EMBL" id="AJD48747.1"/>
    </source>
</evidence>
<dbReference type="PANTHER" id="PTHR43317:SF1">
    <property type="entry name" value="THERMOSPERMINE SYNTHASE ACAULIS5"/>
    <property type="match status" value="1"/>
</dbReference>
<evidence type="ECO:0008006" key="4">
    <source>
        <dbReference type="Google" id="ProtNLM"/>
    </source>
</evidence>
<dbReference type="PANTHER" id="PTHR43317">
    <property type="entry name" value="THERMOSPERMINE SYNTHASE ACAULIS5"/>
    <property type="match status" value="1"/>
</dbReference>
<evidence type="ECO:0000313" key="3">
    <source>
        <dbReference type="Proteomes" id="UP000006764"/>
    </source>
</evidence>
<name>A0A0B4XR84_9GAMM</name>
<keyword evidence="3" id="KW-1185">Reference proteome</keyword>
<gene>
    <name evidence="2" type="ORF">S7S_11675</name>
</gene>
<evidence type="ECO:0000256" key="1">
    <source>
        <dbReference type="ARBA" id="ARBA00023115"/>
    </source>
</evidence>
<dbReference type="RefSeq" id="WP_041025989.1">
    <property type="nucleotide sequence ID" value="NZ_CP004387.1"/>
</dbReference>
<dbReference type="InterPro" id="IPR029063">
    <property type="entry name" value="SAM-dependent_MTases_sf"/>
</dbReference>
<reference evidence="2 3" key="1">
    <citation type="journal article" date="2012" name="J. Bacteriol.">
        <title>Genome sequence of an alkane-degrading bacterium, Alcanivorax pacificus type strain W11-5, isolated from deep sea sediment.</title>
        <authorList>
            <person name="Lai Q."/>
            <person name="Shao Z."/>
        </authorList>
    </citation>
    <scope>NUCLEOTIDE SEQUENCE [LARGE SCALE GENOMIC DNA]</scope>
    <source>
        <strain evidence="2 3">W11-5</strain>
    </source>
</reference>
<dbReference type="EMBL" id="CP004387">
    <property type="protein sequence ID" value="AJD48747.1"/>
    <property type="molecule type" value="Genomic_DNA"/>
</dbReference>